<evidence type="ECO:0000313" key="1">
    <source>
        <dbReference type="Proteomes" id="UP000189703"/>
    </source>
</evidence>
<dbReference type="InterPro" id="IPR046960">
    <property type="entry name" value="PPR_At4g14850-like_plant"/>
</dbReference>
<dbReference type="Proteomes" id="UP000189703">
    <property type="component" value="Unplaced"/>
</dbReference>
<dbReference type="PROSITE" id="PS51375">
    <property type="entry name" value="PPR"/>
    <property type="match status" value="5"/>
</dbReference>
<accession>A0A1U7ZZY7</accession>
<dbReference type="AlphaFoldDB" id="A0A1U7ZZY7"/>
<dbReference type="Gene3D" id="1.25.40.10">
    <property type="entry name" value="Tetratricopeptide repeat domain"/>
    <property type="match status" value="4"/>
</dbReference>
<evidence type="ECO:0000313" key="2">
    <source>
        <dbReference type="RefSeq" id="XP_010260180.1"/>
    </source>
</evidence>
<dbReference type="PANTHER" id="PTHR47926">
    <property type="entry name" value="PENTATRICOPEPTIDE REPEAT-CONTAINING PROTEIN"/>
    <property type="match status" value="1"/>
</dbReference>
<dbReference type="OrthoDB" id="1871818at2759"/>
<proteinExistence type="predicted"/>
<dbReference type="GO" id="GO:0003729">
    <property type="term" value="F:mRNA binding"/>
    <property type="evidence" value="ECO:0007669"/>
    <property type="project" value="UniProtKB-ARBA"/>
</dbReference>
<keyword evidence="1" id="KW-1185">Reference proteome</keyword>
<reference evidence="2" key="1">
    <citation type="submission" date="2025-08" db="UniProtKB">
        <authorList>
            <consortium name="RefSeq"/>
        </authorList>
    </citation>
    <scope>IDENTIFICATION</scope>
</reference>
<gene>
    <name evidence="2" type="primary">LOC104599368</name>
</gene>
<dbReference type="GO" id="GO:0005739">
    <property type="term" value="C:mitochondrion"/>
    <property type="evidence" value="ECO:0000318"/>
    <property type="project" value="GO_Central"/>
</dbReference>
<dbReference type="InterPro" id="IPR046848">
    <property type="entry name" value="E_motif"/>
</dbReference>
<dbReference type="eggNOG" id="KOG4197">
    <property type="taxonomic scope" value="Eukaryota"/>
</dbReference>
<organism evidence="1 2">
    <name type="scientific">Nelumbo nucifera</name>
    <name type="common">Sacred lotus</name>
    <dbReference type="NCBI Taxonomy" id="4432"/>
    <lineage>
        <taxon>Eukaryota</taxon>
        <taxon>Viridiplantae</taxon>
        <taxon>Streptophyta</taxon>
        <taxon>Embryophyta</taxon>
        <taxon>Tracheophyta</taxon>
        <taxon>Spermatophyta</taxon>
        <taxon>Magnoliopsida</taxon>
        <taxon>Proteales</taxon>
        <taxon>Nelumbonaceae</taxon>
        <taxon>Nelumbo</taxon>
    </lineage>
</organism>
<sequence length="622" mass="68921">MHQLIRRIHLLTQGERIKFSISNAGPTLSVSVTHARVRDLVSEGLFYQTLKFYKEEIHPSGLHGNASILPTIIKACACAESLHFGLQIHSIVIKTGSDSEPITANSLLSMYARCSNVESARQLFDTMLIRDTITWNSMITCYIRNGYHHEAIEVFRQMGLAGLEPKPELVAGILSVCARMGNLRLGRQIHASLVRGGTVKSSIFLSTALLDIYSKCFHLDVAFNVFHQMTERNEVSWTAMIAGCTSNENCNLSVEVFRAMQVEGVRQNRVTLLAVLPACAELGALKHGKEIHGYAIHQGFESEPHFEAALLDMYCKCGAAQGPGWLVFERSKGRDVVMWSSVIRAYSQIGNISRAVELFREMQMEGIKPNSVTLLAIIAACTTHLSTMHGREVHGYSLKSGLSFDIFVGNSLIDMYAKCGYLDDAHQIFREMDTKDSVSWSVLIRGYGFHGCGKKALELFHEMEQRSVVPDAVTLLAVLSACNHAGLIVEGQDLIDHVARHNNVPLTLEHYTCYIDLLARSGKIEEACEVLSHMPMKPSSTTVSCLASACRAHGRLDIAEMLAHQLIKLEPENAANYTLLCTVYAESSNWVGVEKIRRIMRIRGIRKGTGFSKIETGNGDSF</sequence>
<dbReference type="RefSeq" id="XP_010260180.1">
    <property type="nucleotide sequence ID" value="XM_010261878.1"/>
</dbReference>
<dbReference type="OMA" id="ACYINLL"/>
<dbReference type="InterPro" id="IPR011990">
    <property type="entry name" value="TPR-like_helical_dom_sf"/>
</dbReference>
<dbReference type="FunFam" id="1.25.40.10:FF:000073">
    <property type="entry name" value="Pentatricopeptide repeat-containing protein chloroplastic"/>
    <property type="match status" value="1"/>
</dbReference>
<dbReference type="InterPro" id="IPR002885">
    <property type="entry name" value="PPR_rpt"/>
</dbReference>
<dbReference type="FunFam" id="1.25.40.10:FF:000090">
    <property type="entry name" value="Pentatricopeptide repeat-containing protein, chloroplastic"/>
    <property type="match status" value="1"/>
</dbReference>
<dbReference type="GO" id="GO:0080156">
    <property type="term" value="P:mitochondrial mRNA modification"/>
    <property type="evidence" value="ECO:0000318"/>
    <property type="project" value="GO_Central"/>
</dbReference>
<dbReference type="FunFam" id="1.25.40.10:FF:000682">
    <property type="entry name" value="Pentatricopeptide repeat-containing protein At3g16610"/>
    <property type="match status" value="1"/>
</dbReference>
<dbReference type="NCBIfam" id="TIGR00756">
    <property type="entry name" value="PPR"/>
    <property type="match status" value="4"/>
</dbReference>
<dbReference type="KEGG" id="nnu:104599368"/>
<protein>
    <submittedName>
        <fullName evidence="2">Pentatricopeptide repeat-containing protein At4g31070, mitochondrial</fullName>
    </submittedName>
</protein>
<name>A0A1U7ZZY7_NELNU</name>
<dbReference type="Pfam" id="PF13041">
    <property type="entry name" value="PPR_2"/>
    <property type="match status" value="2"/>
</dbReference>
<dbReference type="Pfam" id="PF01535">
    <property type="entry name" value="PPR"/>
    <property type="match status" value="5"/>
</dbReference>
<dbReference type="GeneID" id="104599368"/>
<dbReference type="FunCoup" id="A0A1U7ZZY7">
    <property type="interactions" value="123"/>
</dbReference>
<dbReference type="Pfam" id="PF20431">
    <property type="entry name" value="E_motif"/>
    <property type="match status" value="1"/>
</dbReference>